<organism evidence="1 2">
    <name type="scientific">Halteria grandinella</name>
    <dbReference type="NCBI Taxonomy" id="5974"/>
    <lineage>
        <taxon>Eukaryota</taxon>
        <taxon>Sar</taxon>
        <taxon>Alveolata</taxon>
        <taxon>Ciliophora</taxon>
        <taxon>Intramacronucleata</taxon>
        <taxon>Spirotrichea</taxon>
        <taxon>Stichotrichia</taxon>
        <taxon>Sporadotrichida</taxon>
        <taxon>Halteriidae</taxon>
        <taxon>Halteria</taxon>
    </lineage>
</organism>
<evidence type="ECO:0000313" key="2">
    <source>
        <dbReference type="Proteomes" id="UP000785679"/>
    </source>
</evidence>
<comment type="caution">
    <text evidence="1">The sequence shown here is derived from an EMBL/GenBank/DDBJ whole genome shotgun (WGS) entry which is preliminary data.</text>
</comment>
<proteinExistence type="predicted"/>
<dbReference type="EMBL" id="RRYP01011630">
    <property type="protein sequence ID" value="TNV77605.1"/>
    <property type="molecule type" value="Genomic_DNA"/>
</dbReference>
<accession>A0A8J8NP11</accession>
<reference evidence="1" key="1">
    <citation type="submission" date="2019-06" db="EMBL/GenBank/DDBJ databases">
        <authorList>
            <person name="Zheng W."/>
        </authorList>
    </citation>
    <scope>NUCLEOTIDE SEQUENCE</scope>
    <source>
        <strain evidence="1">QDHG01</strain>
    </source>
</reference>
<sequence length="84" mass="9472">MAQRAMNAELVKKRLTDCNIPKLMSKAKERIREKKKQGNSPQKEEGIEARIGSSLQSHFLQRISNNRGGALVILDHSNMVINSQ</sequence>
<protein>
    <submittedName>
        <fullName evidence="1">Uncharacterized protein</fullName>
    </submittedName>
</protein>
<evidence type="ECO:0000313" key="1">
    <source>
        <dbReference type="EMBL" id="TNV77605.1"/>
    </source>
</evidence>
<name>A0A8J8NP11_HALGN</name>
<dbReference type="Proteomes" id="UP000785679">
    <property type="component" value="Unassembled WGS sequence"/>
</dbReference>
<dbReference type="AlphaFoldDB" id="A0A8J8NP11"/>
<keyword evidence="2" id="KW-1185">Reference proteome</keyword>
<gene>
    <name evidence="1" type="ORF">FGO68_gene2441</name>
</gene>